<evidence type="ECO:0000256" key="1">
    <source>
        <dbReference type="ARBA" id="ARBA00004141"/>
    </source>
</evidence>
<comment type="similarity">
    <text evidence="5">Belongs to the SAT4 family.</text>
</comment>
<feature type="domain" description="Rhodopsin" evidence="8">
    <location>
        <begin position="35"/>
        <end position="276"/>
    </location>
</feature>
<dbReference type="EMBL" id="CAJPDT010000034">
    <property type="protein sequence ID" value="CAF9923648.1"/>
    <property type="molecule type" value="Genomic_DNA"/>
</dbReference>
<evidence type="ECO:0000313" key="9">
    <source>
        <dbReference type="EMBL" id="CAF9923648.1"/>
    </source>
</evidence>
<dbReference type="GO" id="GO:0016020">
    <property type="term" value="C:membrane"/>
    <property type="evidence" value="ECO:0007669"/>
    <property type="project" value="UniProtKB-SubCell"/>
</dbReference>
<evidence type="ECO:0000259" key="8">
    <source>
        <dbReference type="Pfam" id="PF20684"/>
    </source>
</evidence>
<evidence type="ECO:0000256" key="5">
    <source>
        <dbReference type="ARBA" id="ARBA00038359"/>
    </source>
</evidence>
<reference evidence="9" key="1">
    <citation type="submission" date="2021-03" db="EMBL/GenBank/DDBJ databases">
        <authorList>
            <person name="Tagirdzhanova G."/>
        </authorList>
    </citation>
    <scope>NUCLEOTIDE SEQUENCE</scope>
</reference>
<protein>
    <recommendedName>
        <fullName evidence="8">Rhodopsin domain-containing protein</fullName>
    </recommendedName>
</protein>
<dbReference type="Proteomes" id="UP000664534">
    <property type="component" value="Unassembled WGS sequence"/>
</dbReference>
<keyword evidence="10" id="KW-1185">Reference proteome</keyword>
<feature type="compositionally biased region" description="Basic and acidic residues" evidence="6">
    <location>
        <begin position="389"/>
        <end position="407"/>
    </location>
</feature>
<feature type="compositionally biased region" description="Low complexity" evidence="6">
    <location>
        <begin position="377"/>
        <end position="388"/>
    </location>
</feature>
<feature type="transmembrane region" description="Helical" evidence="7">
    <location>
        <begin position="20"/>
        <end position="39"/>
    </location>
</feature>
<evidence type="ECO:0000256" key="6">
    <source>
        <dbReference type="SAM" id="MobiDB-lite"/>
    </source>
</evidence>
<comment type="subcellular location">
    <subcellularLocation>
        <location evidence="1">Membrane</location>
        <topology evidence="1">Multi-pass membrane protein</topology>
    </subcellularLocation>
</comment>
<evidence type="ECO:0000313" key="10">
    <source>
        <dbReference type="Proteomes" id="UP000664534"/>
    </source>
</evidence>
<accession>A0A8H3ILR8</accession>
<feature type="transmembrane region" description="Helical" evidence="7">
    <location>
        <begin position="247"/>
        <end position="272"/>
    </location>
</feature>
<evidence type="ECO:0000256" key="7">
    <source>
        <dbReference type="SAM" id="Phobius"/>
    </source>
</evidence>
<evidence type="ECO:0000256" key="4">
    <source>
        <dbReference type="ARBA" id="ARBA00023136"/>
    </source>
</evidence>
<feature type="region of interest" description="Disordered" evidence="6">
    <location>
        <begin position="310"/>
        <end position="330"/>
    </location>
</feature>
<evidence type="ECO:0000256" key="2">
    <source>
        <dbReference type="ARBA" id="ARBA00022692"/>
    </source>
</evidence>
<feature type="region of interest" description="Disordered" evidence="6">
    <location>
        <begin position="376"/>
        <end position="407"/>
    </location>
</feature>
<dbReference type="OrthoDB" id="5331848at2759"/>
<feature type="transmembrane region" description="Helical" evidence="7">
    <location>
        <begin position="129"/>
        <end position="151"/>
    </location>
</feature>
<name>A0A8H3ILR8_9LECA</name>
<keyword evidence="3 7" id="KW-1133">Transmembrane helix</keyword>
<feature type="transmembrane region" description="Helical" evidence="7">
    <location>
        <begin position="215"/>
        <end position="235"/>
    </location>
</feature>
<evidence type="ECO:0000256" key="3">
    <source>
        <dbReference type="ARBA" id="ARBA00022989"/>
    </source>
</evidence>
<dbReference type="PANTHER" id="PTHR33048">
    <property type="entry name" value="PTH11-LIKE INTEGRAL MEMBRANE PROTEIN (AFU_ORTHOLOGUE AFUA_5G11245)"/>
    <property type="match status" value="1"/>
</dbReference>
<comment type="caution">
    <text evidence="9">The sequence shown here is derived from an EMBL/GenBank/DDBJ whole genome shotgun (WGS) entry which is preliminary data.</text>
</comment>
<proteinExistence type="inferred from homology"/>
<dbReference type="AlphaFoldDB" id="A0A8H3ILR8"/>
<dbReference type="Pfam" id="PF20684">
    <property type="entry name" value="Fung_rhodopsin"/>
    <property type="match status" value="1"/>
</dbReference>
<organism evidence="9 10">
    <name type="scientific">Imshaugia aleurites</name>
    <dbReference type="NCBI Taxonomy" id="172621"/>
    <lineage>
        <taxon>Eukaryota</taxon>
        <taxon>Fungi</taxon>
        <taxon>Dikarya</taxon>
        <taxon>Ascomycota</taxon>
        <taxon>Pezizomycotina</taxon>
        <taxon>Lecanoromycetes</taxon>
        <taxon>OSLEUM clade</taxon>
        <taxon>Lecanoromycetidae</taxon>
        <taxon>Lecanorales</taxon>
        <taxon>Lecanorineae</taxon>
        <taxon>Parmeliaceae</taxon>
        <taxon>Imshaugia</taxon>
    </lineage>
</organism>
<keyword evidence="4 7" id="KW-0472">Membrane</keyword>
<gene>
    <name evidence="9" type="ORF">IMSHALPRED_005982</name>
</gene>
<feature type="transmembrane region" description="Helical" evidence="7">
    <location>
        <begin position="179"/>
        <end position="203"/>
    </location>
</feature>
<sequence length="407" mass="45485">MEPLPRPSDGDRNRGPQLMAMWWTELSICIIMVALRFYSRYKLKNFGIDDGLMMTALILYISTTIAETFAVLDGAGRHLYYLKPPEIQLVTKITWIENPLGIMALAIAKMSVAFLILRIIGPSTRWRKWSLYLSVGLTFTIGTLACILTFAQCNPPRALWEPTEVPWAKCWKPSVQSNFAIFTGAYYTFVDMFLALLPTTFVWDLNLKRERKIALSMLLGLGVFAGICSAIKVAYLHDLSSRADFTWATFNLSAWTAAELFLLIVCACVPTLKPVYDLLRENALFSFSYFSSKRYGSNRKSYYGFDGKDSPKKPSYAGHSDRSSPGRVSNADKFAGVSTKVVAHSGAKPDQWDNGDRNVLIGMTDINVQRGWEVHTGRGSSSGSMSAPSDERPAHFEAKKVRGDDIV</sequence>
<dbReference type="PANTHER" id="PTHR33048:SF155">
    <property type="entry name" value="INTEGRAL MEMBRANE PROTEIN"/>
    <property type="match status" value="1"/>
</dbReference>
<dbReference type="InterPro" id="IPR052337">
    <property type="entry name" value="SAT4-like"/>
</dbReference>
<feature type="transmembrane region" description="Helical" evidence="7">
    <location>
        <begin position="51"/>
        <end position="72"/>
    </location>
</feature>
<dbReference type="InterPro" id="IPR049326">
    <property type="entry name" value="Rhodopsin_dom_fungi"/>
</dbReference>
<keyword evidence="2 7" id="KW-0812">Transmembrane</keyword>
<feature type="transmembrane region" description="Helical" evidence="7">
    <location>
        <begin position="100"/>
        <end position="117"/>
    </location>
</feature>